<keyword evidence="5" id="KW-1185">Reference proteome</keyword>
<organism evidence="4 5">
    <name type="scientific">Aegilops tauschii subsp. strangulata</name>
    <name type="common">Goatgrass</name>
    <dbReference type="NCBI Taxonomy" id="200361"/>
    <lineage>
        <taxon>Eukaryota</taxon>
        <taxon>Viridiplantae</taxon>
        <taxon>Streptophyta</taxon>
        <taxon>Embryophyta</taxon>
        <taxon>Tracheophyta</taxon>
        <taxon>Spermatophyta</taxon>
        <taxon>Magnoliopsida</taxon>
        <taxon>Liliopsida</taxon>
        <taxon>Poales</taxon>
        <taxon>Poaceae</taxon>
        <taxon>BOP clade</taxon>
        <taxon>Pooideae</taxon>
        <taxon>Triticodae</taxon>
        <taxon>Triticeae</taxon>
        <taxon>Triticinae</taxon>
        <taxon>Aegilops</taxon>
    </lineage>
</organism>
<keyword evidence="2" id="KW-0539">Nucleus</keyword>
<protein>
    <submittedName>
        <fullName evidence="4">Uncharacterized protein</fullName>
    </submittedName>
</protein>
<dbReference type="GO" id="GO:0006325">
    <property type="term" value="P:chromatin organization"/>
    <property type="evidence" value="ECO:0007669"/>
    <property type="project" value="InterPro"/>
</dbReference>
<dbReference type="Proteomes" id="UP000015105">
    <property type="component" value="Chromosome 4D"/>
</dbReference>
<dbReference type="Gramene" id="AET4Gv20049400.16">
    <property type="protein sequence ID" value="AET4Gv20049400.16"/>
    <property type="gene ID" value="AET4Gv20049400"/>
</dbReference>
<proteinExistence type="predicted"/>
<evidence type="ECO:0000256" key="1">
    <source>
        <dbReference type="ARBA" id="ARBA00004123"/>
    </source>
</evidence>
<dbReference type="GO" id="GO:0005634">
    <property type="term" value="C:nucleus"/>
    <property type="evidence" value="ECO:0007669"/>
    <property type="project" value="UniProtKB-SubCell"/>
</dbReference>
<dbReference type="PANTHER" id="PTHR15502:SF7">
    <property type="entry name" value="CALCINEURIN-BINDING PROTEIN CABIN-1"/>
    <property type="match status" value="1"/>
</dbReference>
<dbReference type="PANTHER" id="PTHR15502">
    <property type="entry name" value="CALCINEURIN-BINDING PROTEIN CABIN 1-RELATED"/>
    <property type="match status" value="1"/>
</dbReference>
<dbReference type="InterPro" id="IPR033053">
    <property type="entry name" value="Hir3/CABIN1"/>
</dbReference>
<accession>A0A453H294</accession>
<dbReference type="EnsemblPlants" id="AET4Gv20049400.16">
    <property type="protein sequence ID" value="AET4Gv20049400.16"/>
    <property type="gene ID" value="AET4Gv20049400"/>
</dbReference>
<reference evidence="5" key="2">
    <citation type="journal article" date="2017" name="Nat. Plants">
        <title>The Aegilops tauschii genome reveals multiple impacts of transposons.</title>
        <authorList>
            <person name="Zhao G."/>
            <person name="Zou C."/>
            <person name="Li K."/>
            <person name="Wang K."/>
            <person name="Li T."/>
            <person name="Gao L."/>
            <person name="Zhang X."/>
            <person name="Wang H."/>
            <person name="Yang Z."/>
            <person name="Liu X."/>
            <person name="Jiang W."/>
            <person name="Mao L."/>
            <person name="Kong X."/>
            <person name="Jiao Y."/>
            <person name="Jia J."/>
        </authorList>
    </citation>
    <scope>NUCLEOTIDE SEQUENCE [LARGE SCALE GENOMIC DNA]</scope>
    <source>
        <strain evidence="5">cv. AL8/78</strain>
    </source>
</reference>
<reference evidence="4" key="3">
    <citation type="journal article" date="2017" name="Nature">
        <title>Genome sequence of the progenitor of the wheat D genome Aegilops tauschii.</title>
        <authorList>
            <person name="Luo M.C."/>
            <person name="Gu Y.Q."/>
            <person name="Puiu D."/>
            <person name="Wang H."/>
            <person name="Twardziok S.O."/>
            <person name="Deal K.R."/>
            <person name="Huo N."/>
            <person name="Zhu T."/>
            <person name="Wang L."/>
            <person name="Wang Y."/>
            <person name="McGuire P.E."/>
            <person name="Liu S."/>
            <person name="Long H."/>
            <person name="Ramasamy R.K."/>
            <person name="Rodriguez J.C."/>
            <person name="Van S.L."/>
            <person name="Yuan L."/>
            <person name="Wang Z."/>
            <person name="Xia Z."/>
            <person name="Xiao L."/>
            <person name="Anderson O.D."/>
            <person name="Ouyang S."/>
            <person name="Liang Y."/>
            <person name="Zimin A.V."/>
            <person name="Pertea G."/>
            <person name="Qi P."/>
            <person name="Bennetzen J.L."/>
            <person name="Dai X."/>
            <person name="Dawson M.W."/>
            <person name="Muller H.G."/>
            <person name="Kugler K."/>
            <person name="Rivarola-Duarte L."/>
            <person name="Spannagl M."/>
            <person name="Mayer K.F.X."/>
            <person name="Lu F.H."/>
            <person name="Bevan M.W."/>
            <person name="Leroy P."/>
            <person name="Li P."/>
            <person name="You F.M."/>
            <person name="Sun Q."/>
            <person name="Liu Z."/>
            <person name="Lyons E."/>
            <person name="Wicker T."/>
            <person name="Salzberg S.L."/>
            <person name="Devos K.M."/>
            <person name="Dvorak J."/>
        </authorList>
    </citation>
    <scope>NUCLEOTIDE SEQUENCE [LARGE SCALE GENOMIC DNA]</scope>
    <source>
        <strain evidence="4">cv. AL8/78</strain>
    </source>
</reference>
<evidence type="ECO:0000313" key="5">
    <source>
        <dbReference type="Proteomes" id="UP000015105"/>
    </source>
</evidence>
<dbReference type="AlphaFoldDB" id="A0A453H294"/>
<evidence type="ECO:0000256" key="3">
    <source>
        <dbReference type="SAM" id="MobiDB-lite"/>
    </source>
</evidence>
<comment type="subcellular location">
    <subcellularLocation>
        <location evidence="1">Nucleus</location>
    </subcellularLocation>
</comment>
<reference evidence="4" key="4">
    <citation type="submission" date="2019-03" db="UniProtKB">
        <authorList>
            <consortium name="EnsemblPlants"/>
        </authorList>
    </citation>
    <scope>IDENTIFICATION</scope>
</reference>
<reference evidence="5" key="1">
    <citation type="journal article" date="2014" name="Science">
        <title>Ancient hybridizations among the ancestral genomes of bread wheat.</title>
        <authorList>
            <consortium name="International Wheat Genome Sequencing Consortium,"/>
            <person name="Marcussen T."/>
            <person name="Sandve S.R."/>
            <person name="Heier L."/>
            <person name="Spannagl M."/>
            <person name="Pfeifer M."/>
            <person name="Jakobsen K.S."/>
            <person name="Wulff B.B."/>
            <person name="Steuernagel B."/>
            <person name="Mayer K.F."/>
            <person name="Olsen O.A."/>
        </authorList>
    </citation>
    <scope>NUCLEOTIDE SEQUENCE [LARGE SCALE GENOMIC DNA]</scope>
    <source>
        <strain evidence="5">cv. AL8/78</strain>
    </source>
</reference>
<name>A0A453H294_AEGTS</name>
<evidence type="ECO:0000313" key="4">
    <source>
        <dbReference type="EnsemblPlants" id="AET4Gv20049400.16"/>
    </source>
</evidence>
<sequence length="91" mass="9897">MQVDLIVAVHDLLAEYGLCCAGRDGQGEEGTFLKFAVKHLMALDVKLKSQLNPNGMEGDSLLKSGRAEDSVTDDRSICDDKHNSEDEEESG</sequence>
<dbReference type="GO" id="GO:0031491">
    <property type="term" value="F:nucleosome binding"/>
    <property type="evidence" value="ECO:0007669"/>
    <property type="project" value="TreeGrafter"/>
</dbReference>
<feature type="compositionally biased region" description="Basic and acidic residues" evidence="3">
    <location>
        <begin position="65"/>
        <end position="84"/>
    </location>
</feature>
<evidence type="ECO:0000256" key="2">
    <source>
        <dbReference type="ARBA" id="ARBA00023242"/>
    </source>
</evidence>
<feature type="region of interest" description="Disordered" evidence="3">
    <location>
        <begin position="51"/>
        <end position="91"/>
    </location>
</feature>
<reference evidence="4" key="5">
    <citation type="journal article" date="2021" name="G3 (Bethesda)">
        <title>Aegilops tauschii genome assembly Aet v5.0 features greater sequence contiguity and improved annotation.</title>
        <authorList>
            <person name="Wang L."/>
            <person name="Zhu T."/>
            <person name="Rodriguez J.C."/>
            <person name="Deal K.R."/>
            <person name="Dubcovsky J."/>
            <person name="McGuire P.E."/>
            <person name="Lux T."/>
            <person name="Spannagl M."/>
            <person name="Mayer K.F.X."/>
            <person name="Baldrich P."/>
            <person name="Meyers B.C."/>
            <person name="Huo N."/>
            <person name="Gu Y.Q."/>
            <person name="Zhou H."/>
            <person name="Devos K.M."/>
            <person name="Bennetzen J.L."/>
            <person name="Unver T."/>
            <person name="Budak H."/>
            <person name="Gulick P.J."/>
            <person name="Galiba G."/>
            <person name="Kalapos B."/>
            <person name="Nelson D.R."/>
            <person name="Li P."/>
            <person name="You F.M."/>
            <person name="Luo M.C."/>
            <person name="Dvorak J."/>
        </authorList>
    </citation>
    <scope>NUCLEOTIDE SEQUENCE [LARGE SCALE GENOMIC DNA]</scope>
    <source>
        <strain evidence="4">cv. AL8/78</strain>
    </source>
</reference>